<dbReference type="Gene3D" id="3.40.50.720">
    <property type="entry name" value="NAD(P)-binding Rossmann-like Domain"/>
    <property type="match status" value="1"/>
</dbReference>
<accession>A0A8H4REC6</accession>
<feature type="domain" description="Enoyl reductase (ER)" evidence="3">
    <location>
        <begin position="14"/>
        <end position="345"/>
    </location>
</feature>
<evidence type="ECO:0000256" key="1">
    <source>
        <dbReference type="ARBA" id="ARBA00008072"/>
    </source>
</evidence>
<comment type="similarity">
    <text evidence="1">Belongs to the zinc-containing alcohol dehydrogenase family.</text>
</comment>
<dbReference type="SMART" id="SM00829">
    <property type="entry name" value="PKS_ER"/>
    <property type="match status" value="1"/>
</dbReference>
<dbReference type="InterPro" id="IPR047122">
    <property type="entry name" value="Trans-enoyl_RdTase-like"/>
</dbReference>
<dbReference type="InterPro" id="IPR011032">
    <property type="entry name" value="GroES-like_sf"/>
</dbReference>
<dbReference type="PANTHER" id="PTHR45348:SF2">
    <property type="entry name" value="ZINC-TYPE ALCOHOL DEHYDROGENASE-LIKE PROTEIN C2E1P3.01"/>
    <property type="match status" value="1"/>
</dbReference>
<dbReference type="InterPro" id="IPR020843">
    <property type="entry name" value="ER"/>
</dbReference>
<dbReference type="Proteomes" id="UP000566819">
    <property type="component" value="Unassembled WGS sequence"/>
</dbReference>
<reference evidence="4 5" key="1">
    <citation type="submission" date="2020-03" db="EMBL/GenBank/DDBJ databases">
        <title>Draft Genome Sequence of Cudoniella acicularis.</title>
        <authorList>
            <person name="Buettner E."/>
            <person name="Kellner H."/>
        </authorList>
    </citation>
    <scope>NUCLEOTIDE SEQUENCE [LARGE SCALE GENOMIC DNA]</scope>
    <source>
        <strain evidence="4 5">DSM 108380</strain>
    </source>
</reference>
<dbReference type="InterPro" id="IPR036291">
    <property type="entry name" value="NAD(P)-bd_dom_sf"/>
</dbReference>
<dbReference type="AlphaFoldDB" id="A0A8H4REC6"/>
<dbReference type="Pfam" id="PF00107">
    <property type="entry name" value="ADH_zinc_N"/>
    <property type="match status" value="1"/>
</dbReference>
<dbReference type="Pfam" id="PF08240">
    <property type="entry name" value="ADH_N"/>
    <property type="match status" value="1"/>
</dbReference>
<keyword evidence="2" id="KW-0560">Oxidoreductase</keyword>
<evidence type="ECO:0000259" key="3">
    <source>
        <dbReference type="SMART" id="SM00829"/>
    </source>
</evidence>
<name>A0A8H4REC6_9HELO</name>
<protein>
    <recommendedName>
        <fullName evidence="3">Enoyl reductase (ER) domain-containing protein</fullName>
    </recommendedName>
</protein>
<proteinExistence type="inferred from homology"/>
<dbReference type="SUPFAM" id="SSF50129">
    <property type="entry name" value="GroES-like"/>
    <property type="match status" value="1"/>
</dbReference>
<dbReference type="CDD" id="cd08249">
    <property type="entry name" value="enoyl_reductase_like"/>
    <property type="match status" value="1"/>
</dbReference>
<dbReference type="Gene3D" id="3.90.180.10">
    <property type="entry name" value="Medium-chain alcohol dehydrogenases, catalytic domain"/>
    <property type="match status" value="1"/>
</dbReference>
<dbReference type="InterPro" id="IPR013149">
    <property type="entry name" value="ADH-like_C"/>
</dbReference>
<sequence>MSQHLAFAQLVAQGPLSTIRVPTQKPGRGEIQIEMRAVGMNPGERMFLDSTWLEASRYPWIPGSDLAGVVSEIGDGVTKFKKGDRVVSMQMAASKVLGNRVGGLQKYAIAFASLTALIPTGVSFEEAATVSITATTSLAAFHALSLPWPTNSGRRELDEQVLVWGGGSGVGMTSIAFLRLAGYKNIITTAAIKREAELKSIGATVVIDHRDETVVEKLTDALHGNTLSKAIDAVTKEGTTESIAQVMKNGGKIARVSPLNPVTKGNEGIEMLGIDCTMFHDARQHPEYRALGEDVVWPFIQDLLDQGYPFQRQLVIDCSGPYGLKRIEEAFQILRTESTDGRKIIIKL</sequence>
<dbReference type="GO" id="GO:0016651">
    <property type="term" value="F:oxidoreductase activity, acting on NAD(P)H"/>
    <property type="evidence" value="ECO:0007669"/>
    <property type="project" value="InterPro"/>
</dbReference>
<dbReference type="SUPFAM" id="SSF51735">
    <property type="entry name" value="NAD(P)-binding Rossmann-fold domains"/>
    <property type="match status" value="1"/>
</dbReference>
<organism evidence="4 5">
    <name type="scientific">Cudoniella acicularis</name>
    <dbReference type="NCBI Taxonomy" id="354080"/>
    <lineage>
        <taxon>Eukaryota</taxon>
        <taxon>Fungi</taxon>
        <taxon>Dikarya</taxon>
        <taxon>Ascomycota</taxon>
        <taxon>Pezizomycotina</taxon>
        <taxon>Leotiomycetes</taxon>
        <taxon>Helotiales</taxon>
        <taxon>Tricladiaceae</taxon>
        <taxon>Cudoniella</taxon>
    </lineage>
</organism>
<comment type="caution">
    <text evidence="4">The sequence shown here is derived from an EMBL/GenBank/DDBJ whole genome shotgun (WGS) entry which is preliminary data.</text>
</comment>
<dbReference type="InterPro" id="IPR013154">
    <property type="entry name" value="ADH-like_N"/>
</dbReference>
<dbReference type="EMBL" id="JAAMPI010001116">
    <property type="protein sequence ID" value="KAF4626632.1"/>
    <property type="molecule type" value="Genomic_DNA"/>
</dbReference>
<keyword evidence="5" id="KW-1185">Reference proteome</keyword>
<dbReference type="PANTHER" id="PTHR45348">
    <property type="entry name" value="HYPOTHETICAL OXIDOREDUCTASE (EUROFUNG)"/>
    <property type="match status" value="1"/>
</dbReference>
<dbReference type="OrthoDB" id="9992527at2759"/>
<evidence type="ECO:0000256" key="2">
    <source>
        <dbReference type="ARBA" id="ARBA00023002"/>
    </source>
</evidence>
<gene>
    <name evidence="4" type="ORF">G7Y89_g11522</name>
</gene>
<evidence type="ECO:0000313" key="4">
    <source>
        <dbReference type="EMBL" id="KAF4626632.1"/>
    </source>
</evidence>
<evidence type="ECO:0000313" key="5">
    <source>
        <dbReference type="Proteomes" id="UP000566819"/>
    </source>
</evidence>